<name>A0ABQ5CBW0_9ASTR</name>
<evidence type="ECO:0000256" key="1">
    <source>
        <dbReference type="SAM" id="Coils"/>
    </source>
</evidence>
<protein>
    <submittedName>
        <fullName evidence="2">Uncharacterized protein</fullName>
    </submittedName>
</protein>
<dbReference type="Proteomes" id="UP001151760">
    <property type="component" value="Unassembled WGS sequence"/>
</dbReference>
<comment type="caution">
    <text evidence="2">The sequence shown here is derived from an EMBL/GenBank/DDBJ whole genome shotgun (WGS) entry which is preliminary data.</text>
</comment>
<gene>
    <name evidence="2" type="ORF">Tco_0894001</name>
</gene>
<evidence type="ECO:0000313" key="3">
    <source>
        <dbReference type="Proteomes" id="UP001151760"/>
    </source>
</evidence>
<organism evidence="2 3">
    <name type="scientific">Tanacetum coccineum</name>
    <dbReference type="NCBI Taxonomy" id="301880"/>
    <lineage>
        <taxon>Eukaryota</taxon>
        <taxon>Viridiplantae</taxon>
        <taxon>Streptophyta</taxon>
        <taxon>Embryophyta</taxon>
        <taxon>Tracheophyta</taxon>
        <taxon>Spermatophyta</taxon>
        <taxon>Magnoliopsida</taxon>
        <taxon>eudicotyledons</taxon>
        <taxon>Gunneridae</taxon>
        <taxon>Pentapetalae</taxon>
        <taxon>asterids</taxon>
        <taxon>campanulids</taxon>
        <taxon>Asterales</taxon>
        <taxon>Asteraceae</taxon>
        <taxon>Asteroideae</taxon>
        <taxon>Anthemideae</taxon>
        <taxon>Anthemidinae</taxon>
        <taxon>Tanacetum</taxon>
    </lineage>
</organism>
<evidence type="ECO:0000313" key="2">
    <source>
        <dbReference type="EMBL" id="GJT24064.1"/>
    </source>
</evidence>
<keyword evidence="3" id="KW-1185">Reference proteome</keyword>
<dbReference type="EMBL" id="BQNB010014105">
    <property type="protein sequence ID" value="GJT24064.1"/>
    <property type="molecule type" value="Genomic_DNA"/>
</dbReference>
<accession>A0ABQ5CBW0</accession>
<reference evidence="2" key="1">
    <citation type="journal article" date="2022" name="Int. J. Mol. Sci.">
        <title>Draft Genome of Tanacetum Coccineum: Genomic Comparison of Closely Related Tanacetum-Family Plants.</title>
        <authorList>
            <person name="Yamashiro T."/>
            <person name="Shiraishi A."/>
            <person name="Nakayama K."/>
            <person name="Satake H."/>
        </authorList>
    </citation>
    <scope>NUCLEOTIDE SEQUENCE</scope>
</reference>
<feature type="coiled-coil region" evidence="1">
    <location>
        <begin position="125"/>
        <end position="152"/>
    </location>
</feature>
<keyword evidence="1" id="KW-0175">Coiled coil</keyword>
<proteinExistence type="predicted"/>
<sequence>MAYKLLKTKEIKVPEALNFNEFGTIHGGRTLQDLDEFCKVSFSMDGGDLVDVPWHVAKFLCNKAKGAKKKSKIVGAHLIGKIARHLGLMSPTALGIVTTGQETQLLNLVKLGELGIIRFNSVGQAEIIVDRLDEIDEEAEVAEARRAQEDEEGILDDTPT</sequence>
<reference evidence="2" key="2">
    <citation type="submission" date="2022-01" db="EMBL/GenBank/DDBJ databases">
        <authorList>
            <person name="Yamashiro T."/>
            <person name="Shiraishi A."/>
            <person name="Satake H."/>
            <person name="Nakayama K."/>
        </authorList>
    </citation>
    <scope>NUCLEOTIDE SEQUENCE</scope>
</reference>